<dbReference type="Gramene" id="OMO84059">
    <property type="protein sequence ID" value="OMO84059"/>
    <property type="gene ID" value="CCACVL1_11025"/>
</dbReference>
<evidence type="ECO:0000313" key="3">
    <source>
        <dbReference type="Proteomes" id="UP000188268"/>
    </source>
</evidence>
<proteinExistence type="predicted"/>
<evidence type="ECO:0000256" key="1">
    <source>
        <dbReference type="SAM" id="MobiDB-lite"/>
    </source>
</evidence>
<feature type="compositionally biased region" description="Basic and acidic residues" evidence="1">
    <location>
        <begin position="15"/>
        <end position="30"/>
    </location>
</feature>
<gene>
    <name evidence="2" type="ORF">CCACVL1_11025</name>
</gene>
<organism evidence="2 3">
    <name type="scientific">Corchorus capsularis</name>
    <name type="common">Jute</name>
    <dbReference type="NCBI Taxonomy" id="210143"/>
    <lineage>
        <taxon>Eukaryota</taxon>
        <taxon>Viridiplantae</taxon>
        <taxon>Streptophyta</taxon>
        <taxon>Embryophyta</taxon>
        <taxon>Tracheophyta</taxon>
        <taxon>Spermatophyta</taxon>
        <taxon>Magnoliopsida</taxon>
        <taxon>eudicotyledons</taxon>
        <taxon>Gunneridae</taxon>
        <taxon>Pentapetalae</taxon>
        <taxon>rosids</taxon>
        <taxon>malvids</taxon>
        <taxon>Malvales</taxon>
        <taxon>Malvaceae</taxon>
        <taxon>Grewioideae</taxon>
        <taxon>Apeibeae</taxon>
        <taxon>Corchorus</taxon>
    </lineage>
</organism>
<keyword evidence="2" id="KW-0808">Transferase</keyword>
<keyword evidence="2" id="KW-0032">Aminotransferase</keyword>
<name>A0A1R3IN93_COCAP</name>
<protein>
    <submittedName>
        <fullName evidence="2">Tryptophan aminotransferase-related protein 4</fullName>
    </submittedName>
</protein>
<dbReference type="Proteomes" id="UP000188268">
    <property type="component" value="Unassembled WGS sequence"/>
</dbReference>
<reference evidence="2 3" key="1">
    <citation type="submission" date="2013-09" db="EMBL/GenBank/DDBJ databases">
        <title>Corchorus capsularis genome sequencing.</title>
        <authorList>
            <person name="Alam M."/>
            <person name="Haque M.S."/>
            <person name="Islam M.S."/>
            <person name="Emdad E.M."/>
            <person name="Islam M.M."/>
            <person name="Ahmed B."/>
            <person name="Halim A."/>
            <person name="Hossen Q.M.M."/>
            <person name="Hossain M.Z."/>
            <person name="Ahmed R."/>
            <person name="Khan M.M."/>
            <person name="Islam R."/>
            <person name="Rashid M.M."/>
            <person name="Khan S.A."/>
            <person name="Rahman M.S."/>
            <person name="Alam M."/>
        </authorList>
    </citation>
    <scope>NUCLEOTIDE SEQUENCE [LARGE SCALE GENOMIC DNA]</scope>
    <source>
        <strain evidence="3">cv. CVL-1</strain>
        <tissue evidence="2">Whole seedling</tissue>
    </source>
</reference>
<dbReference type="AlphaFoldDB" id="A0A1R3IN93"/>
<evidence type="ECO:0000313" key="2">
    <source>
        <dbReference type="EMBL" id="OMO84059.1"/>
    </source>
</evidence>
<sequence length="186" mass="20889">MQSCKRAKVQANVNDDEHTNTDESDKESVRQEFPHYEAKLKVFQEAEDKTNVDELLRLRPAPDLIFAAMTVRTFGVHGENVVPKFKWSKPNTAATQLADMDPIIEKSKGDKQPKIASSFLKKAKAKLGKPFAKLVLYEALPARVVKSPFQQPTLQAATEVGRGVRGPSAYEITNVYLNQEYNEIRA</sequence>
<dbReference type="OrthoDB" id="1000497at2759"/>
<comment type="caution">
    <text evidence="2">The sequence shown here is derived from an EMBL/GenBank/DDBJ whole genome shotgun (WGS) entry which is preliminary data.</text>
</comment>
<accession>A0A1R3IN93</accession>
<feature type="region of interest" description="Disordered" evidence="1">
    <location>
        <begin position="1"/>
        <end position="30"/>
    </location>
</feature>
<keyword evidence="3" id="KW-1185">Reference proteome</keyword>
<dbReference type="EMBL" id="AWWV01009780">
    <property type="protein sequence ID" value="OMO84059.1"/>
    <property type="molecule type" value="Genomic_DNA"/>
</dbReference>
<dbReference type="GO" id="GO:0008483">
    <property type="term" value="F:transaminase activity"/>
    <property type="evidence" value="ECO:0007669"/>
    <property type="project" value="UniProtKB-KW"/>
</dbReference>